<proteinExistence type="predicted"/>
<accession>A0A836G6F3</accession>
<dbReference type="GeneID" id="94168193"/>
<keyword evidence="2" id="KW-1185">Reference proteome</keyword>
<dbReference type="Proteomes" id="UP000674179">
    <property type="component" value="Chromosome 35"/>
</dbReference>
<dbReference type="KEGG" id="lenr:94168193"/>
<evidence type="ECO:0000313" key="2">
    <source>
        <dbReference type="Proteomes" id="UP000674179"/>
    </source>
</evidence>
<gene>
    <name evidence="1" type="ORF">CUR178_00905</name>
</gene>
<sequence>MMACEMPAHCTAVVEDRHFYCLSFLAPSLAKSPPVFPGFLLIDTHTHTRTHARLYSNGAVVHFDEGPINANGVHALRTTKVRRFAGSNAAAAATATVATSSYPVEPFRRGPMEGLTVHVIPIFTVYD</sequence>
<dbReference type="EMBL" id="JAFHKP010000035">
    <property type="protein sequence ID" value="KAG5467264.1"/>
    <property type="molecule type" value="Genomic_DNA"/>
</dbReference>
<organism evidence="1 2">
    <name type="scientific">Leishmania enriettii</name>
    <dbReference type="NCBI Taxonomy" id="5663"/>
    <lineage>
        <taxon>Eukaryota</taxon>
        <taxon>Discoba</taxon>
        <taxon>Euglenozoa</taxon>
        <taxon>Kinetoplastea</taxon>
        <taxon>Metakinetoplastina</taxon>
        <taxon>Trypanosomatida</taxon>
        <taxon>Trypanosomatidae</taxon>
        <taxon>Leishmaniinae</taxon>
        <taxon>Leishmania</taxon>
    </lineage>
</organism>
<comment type="caution">
    <text evidence="1">The sequence shown here is derived from an EMBL/GenBank/DDBJ whole genome shotgun (WGS) entry which is preliminary data.</text>
</comment>
<reference evidence="1 2" key="1">
    <citation type="submission" date="2021-02" db="EMBL/GenBank/DDBJ databases">
        <title>Leishmania (Mundinia) enrietti genome sequencing and assembly.</title>
        <authorList>
            <person name="Almutairi H."/>
            <person name="Gatherer D."/>
        </authorList>
    </citation>
    <scope>NUCLEOTIDE SEQUENCE [LARGE SCALE GENOMIC DNA]</scope>
    <source>
        <strain evidence="1">CUR178</strain>
    </source>
</reference>
<name>A0A836G6F3_LEIEN</name>
<dbReference type="RefSeq" id="XP_067688786.1">
    <property type="nucleotide sequence ID" value="XM_067832683.1"/>
</dbReference>
<protein>
    <submittedName>
        <fullName evidence="1">Uncharacterized protein</fullName>
    </submittedName>
</protein>
<evidence type="ECO:0000313" key="1">
    <source>
        <dbReference type="EMBL" id="KAG5467264.1"/>
    </source>
</evidence>
<dbReference type="AlphaFoldDB" id="A0A836G6F3"/>